<evidence type="ECO:0000313" key="1">
    <source>
        <dbReference type="EMBL" id="KMU76224.1"/>
    </source>
</evidence>
<evidence type="ECO:0000313" key="2">
    <source>
        <dbReference type="Proteomes" id="UP000054559"/>
    </source>
</evidence>
<gene>
    <name evidence="1" type="ORF">CISG_05592</name>
</gene>
<dbReference type="EMBL" id="DS268146">
    <property type="protein sequence ID" value="KMU76224.1"/>
    <property type="molecule type" value="Genomic_DNA"/>
</dbReference>
<reference evidence="2" key="1">
    <citation type="journal article" date="2010" name="Genome Res.">
        <title>Population genomic sequencing of Coccidioides fungi reveals recent hybridization and transposon control.</title>
        <authorList>
            <person name="Neafsey D.E."/>
            <person name="Barker B.M."/>
            <person name="Sharpton T.J."/>
            <person name="Stajich J.E."/>
            <person name="Park D.J."/>
            <person name="Whiston E."/>
            <person name="Hung C.-Y."/>
            <person name="McMahan C."/>
            <person name="White J."/>
            <person name="Sykes S."/>
            <person name="Heiman D."/>
            <person name="Young S."/>
            <person name="Zeng Q."/>
            <person name="Abouelleil A."/>
            <person name="Aftuck L."/>
            <person name="Bessette D."/>
            <person name="Brown A."/>
            <person name="FitzGerald M."/>
            <person name="Lui A."/>
            <person name="Macdonald J.P."/>
            <person name="Priest M."/>
            <person name="Orbach M.J."/>
            <person name="Galgiani J.N."/>
            <person name="Kirkland T.N."/>
            <person name="Cole G.T."/>
            <person name="Birren B.W."/>
            <person name="Henn M.R."/>
            <person name="Taylor J.W."/>
            <person name="Rounsley S.D."/>
        </authorList>
    </citation>
    <scope>NUCLEOTIDE SEQUENCE [LARGE SCALE GENOMIC DNA]</scope>
    <source>
        <strain evidence="2">RMSCC 3703</strain>
    </source>
</reference>
<proteinExistence type="predicted"/>
<accession>A0A0J8QTL3</accession>
<sequence length="109" mass="12208">MLLIGCFIYIQHIYVQYMMGGDLSLIRQRISTPFSLSSIDRLWMGYTGTGREHTLLSGWRPFACVVALALSLWRNGPPRCRASVNTKFFSLQRSASEAGVGSSTGWAMR</sequence>
<protein>
    <submittedName>
        <fullName evidence="1">Uncharacterized protein</fullName>
    </submittedName>
</protein>
<name>A0A0J8QTL3_COCIT</name>
<organism evidence="1 2">
    <name type="scientific">Coccidioides immitis RMSCC 3703</name>
    <dbReference type="NCBI Taxonomy" id="454286"/>
    <lineage>
        <taxon>Eukaryota</taxon>
        <taxon>Fungi</taxon>
        <taxon>Dikarya</taxon>
        <taxon>Ascomycota</taxon>
        <taxon>Pezizomycotina</taxon>
        <taxon>Eurotiomycetes</taxon>
        <taxon>Eurotiomycetidae</taxon>
        <taxon>Onygenales</taxon>
        <taxon>Onygenaceae</taxon>
        <taxon>Coccidioides</taxon>
    </lineage>
</organism>
<dbReference type="AlphaFoldDB" id="A0A0J8QTL3"/>
<dbReference type="Proteomes" id="UP000054559">
    <property type="component" value="Unassembled WGS sequence"/>
</dbReference>